<protein>
    <recommendedName>
        <fullName evidence="1">F-box domain-containing protein</fullName>
    </recommendedName>
</protein>
<evidence type="ECO:0000313" key="2">
    <source>
        <dbReference type="EMBL" id="KXS15963.1"/>
    </source>
</evidence>
<dbReference type="InterPro" id="IPR001810">
    <property type="entry name" value="F-box_dom"/>
</dbReference>
<keyword evidence="3" id="KW-1185">Reference proteome</keyword>
<evidence type="ECO:0000313" key="3">
    <source>
        <dbReference type="Proteomes" id="UP000070544"/>
    </source>
</evidence>
<dbReference type="EMBL" id="KQ965758">
    <property type="protein sequence ID" value="KXS15963.1"/>
    <property type="molecule type" value="Genomic_DNA"/>
</dbReference>
<sequence>MTSLLDLPDELLVHLLTHICSDALLLRLALSCRRTAALLDDAELWIARGGARWGREEMAAGVGESGAEGAKTAKEVYKEKSTLLVPATRMSIVHLNGTYWSLGPDSRSPTAHAATLNSVCWLARASTTAHSLSSLPPSHLSRLASTFPLFTSRSQRMSLTSPIFVSRHLASFSYQNYPHSTLLNWSRPSCTISHRQPVLSRSLFPHQLPKPPKFPLLTTSLHRPRV</sequence>
<dbReference type="AlphaFoldDB" id="A0A139AHS6"/>
<gene>
    <name evidence="2" type="ORF">M427DRAFT_306417</name>
</gene>
<dbReference type="Proteomes" id="UP000070544">
    <property type="component" value="Unassembled WGS sequence"/>
</dbReference>
<reference evidence="2 3" key="1">
    <citation type="journal article" date="2015" name="Genome Biol. Evol.">
        <title>Phylogenomic analyses indicate that early fungi evolved digesting cell walls of algal ancestors of land plants.</title>
        <authorList>
            <person name="Chang Y."/>
            <person name="Wang S."/>
            <person name="Sekimoto S."/>
            <person name="Aerts A.L."/>
            <person name="Choi C."/>
            <person name="Clum A."/>
            <person name="LaButti K.M."/>
            <person name="Lindquist E.A."/>
            <person name="Yee Ngan C."/>
            <person name="Ohm R.A."/>
            <person name="Salamov A.A."/>
            <person name="Grigoriev I.V."/>
            <person name="Spatafora J.W."/>
            <person name="Berbee M.L."/>
        </authorList>
    </citation>
    <scope>NUCLEOTIDE SEQUENCE [LARGE SCALE GENOMIC DNA]</scope>
    <source>
        <strain evidence="2 3">JEL478</strain>
    </source>
</reference>
<proteinExistence type="predicted"/>
<name>A0A139AHS6_GONPJ</name>
<feature type="domain" description="F-box" evidence="1">
    <location>
        <begin position="1"/>
        <end position="48"/>
    </location>
</feature>
<dbReference type="PROSITE" id="PS50181">
    <property type="entry name" value="FBOX"/>
    <property type="match status" value="1"/>
</dbReference>
<organism evidence="2 3">
    <name type="scientific">Gonapodya prolifera (strain JEL478)</name>
    <name type="common">Monoblepharis prolifera</name>
    <dbReference type="NCBI Taxonomy" id="1344416"/>
    <lineage>
        <taxon>Eukaryota</taxon>
        <taxon>Fungi</taxon>
        <taxon>Fungi incertae sedis</taxon>
        <taxon>Chytridiomycota</taxon>
        <taxon>Chytridiomycota incertae sedis</taxon>
        <taxon>Monoblepharidomycetes</taxon>
        <taxon>Monoblepharidales</taxon>
        <taxon>Gonapodyaceae</taxon>
        <taxon>Gonapodya</taxon>
    </lineage>
</organism>
<accession>A0A139AHS6</accession>
<dbReference type="Gene3D" id="1.20.1280.50">
    <property type="match status" value="1"/>
</dbReference>
<evidence type="ECO:0000259" key="1">
    <source>
        <dbReference type="PROSITE" id="PS50181"/>
    </source>
</evidence>